<dbReference type="EMBL" id="CADCTM010000521">
    <property type="protein sequence ID" value="CAA9274616.1"/>
    <property type="molecule type" value="Genomic_DNA"/>
</dbReference>
<accession>A0A6J4JFB1</accession>
<sequence>MLCPYKSKGFGLFSSEIDRRGLDGKSLIWQRIERMIDGY</sequence>
<reference evidence="1" key="1">
    <citation type="submission" date="2020-02" db="EMBL/GenBank/DDBJ databases">
        <authorList>
            <person name="Meier V. D."/>
        </authorList>
    </citation>
    <scope>NUCLEOTIDE SEQUENCE</scope>
    <source>
        <strain evidence="1">AVDCRST_MAG92</strain>
    </source>
</reference>
<evidence type="ECO:0000313" key="1">
    <source>
        <dbReference type="EMBL" id="CAA9274616.1"/>
    </source>
</evidence>
<protein>
    <submittedName>
        <fullName evidence="1">Uncharacterized protein</fullName>
    </submittedName>
</protein>
<organism evidence="1">
    <name type="scientific">uncultured Coleofasciculus sp</name>
    <dbReference type="NCBI Taxonomy" id="1267456"/>
    <lineage>
        <taxon>Bacteria</taxon>
        <taxon>Bacillati</taxon>
        <taxon>Cyanobacteriota</taxon>
        <taxon>Cyanophyceae</taxon>
        <taxon>Coleofasciculales</taxon>
        <taxon>Coleofasciculaceae</taxon>
        <taxon>Coleofasciculus</taxon>
        <taxon>environmental samples</taxon>
    </lineage>
</organism>
<dbReference type="AlphaFoldDB" id="A0A6J4JFB1"/>
<proteinExistence type="predicted"/>
<name>A0A6J4JFB1_9CYAN</name>
<gene>
    <name evidence="1" type="ORF">AVDCRST_MAG92-3162</name>
</gene>